<name>A0A2C9V0W2_MANES</name>
<gene>
    <name evidence="2" type="ORF">MANES_11G125300</name>
</gene>
<keyword evidence="1" id="KW-0812">Transmembrane</keyword>
<keyword evidence="1" id="KW-0472">Membrane</keyword>
<proteinExistence type="predicted"/>
<feature type="transmembrane region" description="Helical" evidence="1">
    <location>
        <begin position="69"/>
        <end position="87"/>
    </location>
</feature>
<reference evidence="2" key="1">
    <citation type="submission" date="2016-02" db="EMBL/GenBank/DDBJ databases">
        <title>WGS assembly of Manihot esculenta.</title>
        <authorList>
            <person name="Bredeson J.V."/>
            <person name="Prochnik S.E."/>
            <person name="Lyons J.B."/>
            <person name="Schmutz J."/>
            <person name="Grimwood J."/>
            <person name="Vrebalov J."/>
            <person name="Bart R.S."/>
            <person name="Amuge T."/>
            <person name="Ferguson M.E."/>
            <person name="Green R."/>
            <person name="Putnam N."/>
            <person name="Stites J."/>
            <person name="Rounsley S."/>
            <person name="Rokhsar D.S."/>
        </authorList>
    </citation>
    <scope>NUCLEOTIDE SEQUENCE [LARGE SCALE GENOMIC DNA]</scope>
    <source>
        <tissue evidence="2">Leaf</tissue>
    </source>
</reference>
<organism evidence="2">
    <name type="scientific">Manihot esculenta</name>
    <name type="common">Cassava</name>
    <name type="synonym">Jatropha manihot</name>
    <dbReference type="NCBI Taxonomy" id="3983"/>
    <lineage>
        <taxon>Eukaryota</taxon>
        <taxon>Viridiplantae</taxon>
        <taxon>Streptophyta</taxon>
        <taxon>Embryophyta</taxon>
        <taxon>Tracheophyta</taxon>
        <taxon>Spermatophyta</taxon>
        <taxon>Magnoliopsida</taxon>
        <taxon>eudicotyledons</taxon>
        <taxon>Gunneridae</taxon>
        <taxon>Pentapetalae</taxon>
        <taxon>rosids</taxon>
        <taxon>fabids</taxon>
        <taxon>Malpighiales</taxon>
        <taxon>Euphorbiaceae</taxon>
        <taxon>Crotonoideae</taxon>
        <taxon>Manihoteae</taxon>
        <taxon>Manihot</taxon>
    </lineage>
</organism>
<evidence type="ECO:0000313" key="2">
    <source>
        <dbReference type="EMBL" id="OAY37739.1"/>
    </source>
</evidence>
<dbReference type="AlphaFoldDB" id="A0A2C9V0W2"/>
<protein>
    <submittedName>
        <fullName evidence="2">Uncharacterized protein</fullName>
    </submittedName>
</protein>
<sequence length="90" mass="10245">MQRMLDLRSPLRRSLHYFQPSPSGSIDSFKPVAVGFSFGWILFLSPGFVSHICFVPVSYLGLELLGRTFVSTILCWLVGRILIWLLMVNL</sequence>
<accession>A0A2C9V0W2</accession>
<evidence type="ECO:0000256" key="1">
    <source>
        <dbReference type="SAM" id="Phobius"/>
    </source>
</evidence>
<feature type="transmembrane region" description="Helical" evidence="1">
    <location>
        <begin position="38"/>
        <end position="62"/>
    </location>
</feature>
<keyword evidence="1" id="KW-1133">Transmembrane helix</keyword>
<dbReference type="EMBL" id="CM004397">
    <property type="protein sequence ID" value="OAY37739.1"/>
    <property type="molecule type" value="Genomic_DNA"/>
</dbReference>